<feature type="region of interest" description="Disordered" evidence="1">
    <location>
        <begin position="122"/>
        <end position="175"/>
    </location>
</feature>
<dbReference type="Proteomes" id="UP001497457">
    <property type="component" value="Chromosome 14rd"/>
</dbReference>
<dbReference type="Pfam" id="PF05686">
    <property type="entry name" value="Glyco_transf_90"/>
    <property type="match status" value="1"/>
</dbReference>
<dbReference type="EMBL" id="OZ075124">
    <property type="protein sequence ID" value="CAL4923044.1"/>
    <property type="molecule type" value="Genomic_DNA"/>
</dbReference>
<keyword evidence="5" id="KW-1185">Reference proteome</keyword>
<evidence type="ECO:0000256" key="2">
    <source>
        <dbReference type="SAM" id="Phobius"/>
    </source>
</evidence>
<feature type="compositionally biased region" description="Basic residues" evidence="1">
    <location>
        <begin position="127"/>
        <end position="138"/>
    </location>
</feature>
<feature type="compositionally biased region" description="Low complexity" evidence="1">
    <location>
        <begin position="158"/>
        <end position="170"/>
    </location>
</feature>
<feature type="compositionally biased region" description="Polar residues" evidence="1">
    <location>
        <begin position="144"/>
        <end position="153"/>
    </location>
</feature>
<evidence type="ECO:0000313" key="5">
    <source>
        <dbReference type="Proteomes" id="UP001497457"/>
    </source>
</evidence>
<accession>A0ABC8X9I2</accession>
<evidence type="ECO:0000313" key="4">
    <source>
        <dbReference type="EMBL" id="CAL4923044.1"/>
    </source>
</evidence>
<sequence>MRSWRWFLFFRAASARRHDDEEDGVALVVPPPTSPATARLAEDDDYAGPAAVERSRPRHTTELQPQPTSSAANKPRTMLVVPTWGAVVLFLLGGLALLALVGTATGSWIKLDDPDPFLLGSGLGGGHGRRPHRARSSGKHIPFTCNNDTSPTCRRTDAASSPSSAVEPPSSAVPPPASCPDYFRYIHSDLSPWKETGITRDAVERGRDLAHFRLVVLSGRAYVETLRRPFQTRDVITQWGILQLLARYPGRVPDLDLMFQCGDTPVVRAADFPRRSDAPPLFRYCKDADGATLDVLFPDWSFWGWPEVNIRPWSPFLVAAARESRRLPWPARQPYAFWKGNADVSPARADLLRCNSTTGGGVDWNARLFRQDWAAAERDGFNGSDPARQCAYRYKVYVDGRAWSVSLKYILACDSPALLVDTRFRDFFSRGLVAGRHYWPVDAARKCAAIRLAVDWGNAHPARAARMGRDGSGFAREELAMENVYDYMLHVLTEYARLLRYKPTVPENAVELCSESVACTAGGRAREFMMESRERYVADYEPCTLPPPFTAVEVREMTRRDDDVRSEIRKMEKQSN</sequence>
<reference evidence="4" key="1">
    <citation type="submission" date="2024-10" db="EMBL/GenBank/DDBJ databases">
        <authorList>
            <person name="Ryan C."/>
        </authorList>
    </citation>
    <scope>NUCLEOTIDE SEQUENCE [LARGE SCALE GENOMIC DNA]</scope>
</reference>
<gene>
    <name evidence="4" type="ORF">URODEC1_LOCUS22069</name>
</gene>
<protein>
    <recommendedName>
        <fullName evidence="3">Glycosyl transferase CAP10 domain-containing protein</fullName>
    </recommendedName>
</protein>
<feature type="domain" description="Glycosyl transferase CAP10" evidence="3">
    <location>
        <begin position="251"/>
        <end position="502"/>
    </location>
</feature>
<proteinExistence type="predicted"/>
<feature type="compositionally biased region" description="Polar residues" evidence="1">
    <location>
        <begin position="62"/>
        <end position="72"/>
    </location>
</feature>
<keyword evidence="2" id="KW-0472">Membrane</keyword>
<feature type="transmembrane region" description="Helical" evidence="2">
    <location>
        <begin position="84"/>
        <end position="109"/>
    </location>
</feature>
<name>A0ABC8X9I2_9POAL</name>
<dbReference type="InterPro" id="IPR006598">
    <property type="entry name" value="CAP10"/>
</dbReference>
<dbReference type="PANTHER" id="PTHR12203:SF105">
    <property type="entry name" value="OS08G0101800 PROTEIN"/>
    <property type="match status" value="1"/>
</dbReference>
<dbReference type="SMART" id="SM00672">
    <property type="entry name" value="CAP10"/>
    <property type="match status" value="1"/>
</dbReference>
<organism evidence="4 5">
    <name type="scientific">Urochloa decumbens</name>
    <dbReference type="NCBI Taxonomy" id="240449"/>
    <lineage>
        <taxon>Eukaryota</taxon>
        <taxon>Viridiplantae</taxon>
        <taxon>Streptophyta</taxon>
        <taxon>Embryophyta</taxon>
        <taxon>Tracheophyta</taxon>
        <taxon>Spermatophyta</taxon>
        <taxon>Magnoliopsida</taxon>
        <taxon>Liliopsida</taxon>
        <taxon>Poales</taxon>
        <taxon>Poaceae</taxon>
        <taxon>PACMAD clade</taxon>
        <taxon>Panicoideae</taxon>
        <taxon>Panicodae</taxon>
        <taxon>Paniceae</taxon>
        <taxon>Melinidinae</taxon>
        <taxon>Urochloa</taxon>
    </lineage>
</organism>
<dbReference type="InterPro" id="IPR051091">
    <property type="entry name" value="O-Glucosyltr/Glycosyltrsf_90"/>
</dbReference>
<feature type="region of interest" description="Disordered" evidence="1">
    <location>
        <begin position="30"/>
        <end position="73"/>
    </location>
</feature>
<evidence type="ECO:0000259" key="3">
    <source>
        <dbReference type="SMART" id="SM00672"/>
    </source>
</evidence>
<keyword evidence="2" id="KW-0812">Transmembrane</keyword>
<evidence type="ECO:0000256" key="1">
    <source>
        <dbReference type="SAM" id="MobiDB-lite"/>
    </source>
</evidence>
<dbReference type="AlphaFoldDB" id="A0ABC8X9I2"/>
<keyword evidence="2" id="KW-1133">Transmembrane helix</keyword>
<dbReference type="PANTHER" id="PTHR12203">
    <property type="entry name" value="KDEL LYS-ASP-GLU-LEU CONTAINING - RELATED"/>
    <property type="match status" value="1"/>
</dbReference>